<protein>
    <submittedName>
        <fullName evidence="1">Uncharacterized protein</fullName>
    </submittedName>
</protein>
<comment type="caution">
    <text evidence="1">The sequence shown here is derived from an EMBL/GenBank/DDBJ whole genome shotgun (WGS) entry which is preliminary data.</text>
</comment>
<dbReference type="EMBL" id="JAGHQL010000080">
    <property type="protein sequence ID" value="KAH0541378.1"/>
    <property type="molecule type" value="Genomic_DNA"/>
</dbReference>
<accession>A0A9P8I116</accession>
<dbReference type="Proteomes" id="UP000698800">
    <property type="component" value="Unassembled WGS sequence"/>
</dbReference>
<evidence type="ECO:0000313" key="1">
    <source>
        <dbReference type="EMBL" id="KAH0541378.1"/>
    </source>
</evidence>
<name>A0A9P8I116_9PEZI</name>
<sequence>MATPTEQLFHVKRTLIDFHKDPSGALQTVSILGTYTSLTAAKRFAQTALFTEGYSRDDLTTYKINSGEESWPYGDGVIVHAIAPSGETFNVAVDTKPNAGKFTSEDEGGRVGGELYHVLQTTTFYDQDRSGAKRRAEIEGSYRGREEGVNAARVALLDEDISKEWFVEYDERVGEEEWEWSPDGVVHAVGRNGENYLVEIVQGK</sequence>
<dbReference type="OrthoDB" id="3880401at2759"/>
<evidence type="ECO:0000313" key="2">
    <source>
        <dbReference type="Proteomes" id="UP000698800"/>
    </source>
</evidence>
<organism evidence="1 2">
    <name type="scientific">Glutinoglossum americanum</name>
    <dbReference type="NCBI Taxonomy" id="1670608"/>
    <lineage>
        <taxon>Eukaryota</taxon>
        <taxon>Fungi</taxon>
        <taxon>Dikarya</taxon>
        <taxon>Ascomycota</taxon>
        <taxon>Pezizomycotina</taxon>
        <taxon>Geoglossomycetes</taxon>
        <taxon>Geoglossales</taxon>
        <taxon>Geoglossaceae</taxon>
        <taxon>Glutinoglossum</taxon>
    </lineage>
</organism>
<reference evidence="1" key="1">
    <citation type="submission" date="2021-03" db="EMBL/GenBank/DDBJ databases">
        <title>Comparative genomics and phylogenomic investigation of the class Geoglossomycetes provide insights into ecological specialization and systematics.</title>
        <authorList>
            <person name="Melie T."/>
            <person name="Pirro S."/>
            <person name="Miller A.N."/>
            <person name="Quandt A."/>
        </authorList>
    </citation>
    <scope>NUCLEOTIDE SEQUENCE</scope>
    <source>
        <strain evidence="1">GBOQ0MN5Z8</strain>
    </source>
</reference>
<proteinExistence type="predicted"/>
<keyword evidence="2" id="KW-1185">Reference proteome</keyword>
<gene>
    <name evidence="1" type="ORF">FGG08_004142</name>
</gene>
<dbReference type="AlphaFoldDB" id="A0A9P8I116"/>